<dbReference type="KEGG" id="lmat:92514915"/>
<name>A0A836HVK6_9TRYP</name>
<reference evidence="3" key="2">
    <citation type="journal article" date="2021" name="Sci. Data">
        <title>Chromosome-scale genome sequencing, assembly and annotation of six genomes from subfamily Leishmaniinae.</title>
        <authorList>
            <person name="Almutairi H."/>
            <person name="Urbaniak M.D."/>
            <person name="Bates M.D."/>
            <person name="Jariyapan N."/>
            <person name="Kwakye-Nuako G."/>
            <person name="Thomaz Soccol V."/>
            <person name="Al-Salem W.S."/>
            <person name="Dillon R.J."/>
            <person name="Bates P.A."/>
            <person name="Gatherer D."/>
        </authorList>
    </citation>
    <scope>NUCLEOTIDE SEQUENCE [LARGE SCALE GENOMIC DNA]</scope>
</reference>
<dbReference type="GeneID" id="92514915"/>
<dbReference type="RefSeq" id="XP_067180176.1">
    <property type="nucleotide sequence ID" value="XM_067322403.1"/>
</dbReference>
<reference evidence="3" key="1">
    <citation type="journal article" date="2021" name="Microbiol. Resour. Announc.">
        <title>LGAAP: Leishmaniinae Genome Assembly and Annotation Pipeline.</title>
        <authorList>
            <person name="Almutairi H."/>
            <person name="Urbaniak M.D."/>
            <person name="Bates M.D."/>
            <person name="Jariyapan N."/>
            <person name="Kwakye-Nuako G."/>
            <person name="Thomaz-Soccol V."/>
            <person name="Al-Salem W.S."/>
            <person name="Dillon R.J."/>
            <person name="Bates P.A."/>
            <person name="Gatherer D."/>
        </authorList>
    </citation>
    <scope>NUCLEOTIDE SEQUENCE [LARGE SCALE GENOMIC DNA]</scope>
</reference>
<keyword evidence="3" id="KW-1185">Reference proteome</keyword>
<protein>
    <submittedName>
        <fullName evidence="2">Uncharacterized protein</fullName>
    </submittedName>
</protein>
<gene>
    <name evidence="2" type="ORF">LSCM1_04921</name>
</gene>
<evidence type="ECO:0000313" key="2">
    <source>
        <dbReference type="EMBL" id="KAG5483373.1"/>
    </source>
</evidence>
<comment type="caution">
    <text evidence="2">The sequence shown here is derived from an EMBL/GenBank/DDBJ whole genome shotgun (WGS) entry which is preliminary data.</text>
</comment>
<evidence type="ECO:0000313" key="3">
    <source>
        <dbReference type="Proteomes" id="UP000673552"/>
    </source>
</evidence>
<dbReference type="Proteomes" id="UP000673552">
    <property type="component" value="Unassembled WGS sequence"/>
</dbReference>
<dbReference type="AlphaFoldDB" id="A0A836HVK6"/>
<dbReference type="OrthoDB" id="267245at2759"/>
<accession>A0A836HVK6</accession>
<proteinExistence type="predicted"/>
<feature type="region of interest" description="Disordered" evidence="1">
    <location>
        <begin position="481"/>
        <end position="522"/>
    </location>
</feature>
<feature type="compositionally biased region" description="Low complexity" evidence="1">
    <location>
        <begin position="485"/>
        <end position="501"/>
    </location>
</feature>
<organism evidence="2 3">
    <name type="scientific">Leishmania martiniquensis</name>
    <dbReference type="NCBI Taxonomy" id="1580590"/>
    <lineage>
        <taxon>Eukaryota</taxon>
        <taxon>Discoba</taxon>
        <taxon>Euglenozoa</taxon>
        <taxon>Kinetoplastea</taxon>
        <taxon>Metakinetoplastina</taxon>
        <taxon>Trypanosomatida</taxon>
        <taxon>Trypanosomatidae</taxon>
        <taxon>Leishmaniinae</taxon>
        <taxon>Leishmania</taxon>
    </lineage>
</organism>
<sequence>MRARILRAGRTEQQQYAEKELNARIDDLLHTLAHHIVACAPQWAAQVRARSRKESIGHASGAAALAWEGWRDAELAHVLSTMTEMQELVDLHVVRHLDAAAATLSGDDSTGDSSRAVAAPVSEASAASALSTDFYAEFVRLLIARIFIIVTENALSFSGSPAYVQDVRTAAGPAKGDAVIVACFAPNNSTSLLPAQSMLRLPASIYIGWRCGYRLLSSIGDMLRLADGDRAAGWLDVTSAALRSVWDGAHACSGSFSAASAPDAAEALRRFVVGAETHVHALQCMWWWCSLVFEHCYAHGWLITCTSAPSPNSAQSAPESREEASCNSRIAIAAASGACARSDGAAQLIFSPEGGDYRKLWDVGRSKVTEYLSGIALPAVADFLRAALERFVFVDAVSSAPPWPNQSEQLTKALQAVRSAAVGLFPSPPLSVDASSSEKLSSCPAALSTSASSFLRHVVHAALLPLAERVLDDGSAALPGPIAPTPGRASNAAAAPASATEDGGGRSSDEEEWEELQLAGGASRCPTGVEVAATVEASATARKSAIIFALDELERGFGELARDDSVAMTLRRL</sequence>
<evidence type="ECO:0000256" key="1">
    <source>
        <dbReference type="SAM" id="MobiDB-lite"/>
    </source>
</evidence>
<dbReference type="EMBL" id="JAFEUZ010000014">
    <property type="protein sequence ID" value="KAG5483373.1"/>
    <property type="molecule type" value="Genomic_DNA"/>
</dbReference>